<comment type="cofactor">
    <cofactor evidence="2">
        <name>Mg(2+)</name>
        <dbReference type="ChEBI" id="CHEBI:18420"/>
    </cofactor>
</comment>
<sequence>MDLETIKTILREKKPKPLEINRYFAVLLPLIEREGELHILFEVRSKTIPTQPGEISFPGGGVEVDEDFRQAALRETYEEIGVPSEKIELLGELDYIIRDSNFSVYPYVGLLHTGLDSLAINRDEVEEVFTVPVSYFMENSPDIYKVSYSPNLNIEFPFDKIPNGRNYKWRPFSQPVLFYEYREYIIWGLTARITRSLTEELKEWEYGCGSSR</sequence>
<dbReference type="InterPro" id="IPR045121">
    <property type="entry name" value="CoAse"/>
</dbReference>
<keyword evidence="5" id="KW-0460">Magnesium</keyword>
<dbReference type="PROSITE" id="PS00893">
    <property type="entry name" value="NUDIX_BOX"/>
    <property type="match status" value="1"/>
</dbReference>
<keyword evidence="3" id="KW-0479">Metal-binding</keyword>
<dbReference type="SUPFAM" id="SSF55811">
    <property type="entry name" value="Nudix"/>
    <property type="match status" value="1"/>
</dbReference>
<dbReference type="Proteomes" id="UP000192790">
    <property type="component" value="Unassembled WGS sequence"/>
</dbReference>
<dbReference type="PANTHER" id="PTHR12992">
    <property type="entry name" value="NUDIX HYDROLASE"/>
    <property type="match status" value="1"/>
</dbReference>
<dbReference type="InterPro" id="IPR020084">
    <property type="entry name" value="NUDIX_hydrolase_CS"/>
</dbReference>
<accession>A0A1W2BXE8</accession>
<evidence type="ECO:0000256" key="5">
    <source>
        <dbReference type="ARBA" id="ARBA00022842"/>
    </source>
</evidence>
<evidence type="ECO:0000313" key="8">
    <source>
        <dbReference type="EMBL" id="SMC77198.1"/>
    </source>
</evidence>
<keyword evidence="6" id="KW-0464">Manganese</keyword>
<reference evidence="8 9" key="1">
    <citation type="submission" date="2017-04" db="EMBL/GenBank/DDBJ databases">
        <authorList>
            <person name="Afonso C.L."/>
            <person name="Miller P.J."/>
            <person name="Scott M.A."/>
            <person name="Spackman E."/>
            <person name="Goraichik I."/>
            <person name="Dimitrov K.M."/>
            <person name="Suarez D.L."/>
            <person name="Swayne D.E."/>
        </authorList>
    </citation>
    <scope>NUCLEOTIDE SEQUENCE [LARGE SCALE GENOMIC DNA]</scope>
    <source>
        <strain evidence="8 9">DSM 12816</strain>
    </source>
</reference>
<evidence type="ECO:0000256" key="2">
    <source>
        <dbReference type="ARBA" id="ARBA00001946"/>
    </source>
</evidence>
<dbReference type="InterPro" id="IPR015797">
    <property type="entry name" value="NUDIX_hydrolase-like_dom_sf"/>
</dbReference>
<dbReference type="Gene3D" id="3.90.79.10">
    <property type="entry name" value="Nucleoside Triphosphate Pyrophosphohydrolase"/>
    <property type="match status" value="1"/>
</dbReference>
<protein>
    <submittedName>
        <fullName evidence="8">NUDIX domain-containing protein</fullName>
    </submittedName>
</protein>
<comment type="cofactor">
    <cofactor evidence="1">
        <name>Mn(2+)</name>
        <dbReference type="ChEBI" id="CHEBI:29035"/>
    </cofactor>
</comment>
<evidence type="ECO:0000313" key="9">
    <source>
        <dbReference type="Proteomes" id="UP000192790"/>
    </source>
</evidence>
<dbReference type="EMBL" id="FWXW01000006">
    <property type="protein sequence ID" value="SMC77198.1"/>
    <property type="molecule type" value="Genomic_DNA"/>
</dbReference>
<dbReference type="PANTHER" id="PTHR12992:SF11">
    <property type="entry name" value="MITOCHONDRIAL COENZYME A DIPHOSPHATASE NUDT8"/>
    <property type="match status" value="1"/>
</dbReference>
<dbReference type="RefSeq" id="WP_084235115.1">
    <property type="nucleotide sequence ID" value="NZ_FWXW01000006.1"/>
</dbReference>
<dbReference type="AlphaFoldDB" id="A0A1W2BXE8"/>
<proteinExistence type="predicted"/>
<evidence type="ECO:0000259" key="7">
    <source>
        <dbReference type="PROSITE" id="PS51462"/>
    </source>
</evidence>
<feature type="domain" description="Nudix hydrolase" evidence="7">
    <location>
        <begin position="21"/>
        <end position="154"/>
    </location>
</feature>
<evidence type="ECO:0000256" key="1">
    <source>
        <dbReference type="ARBA" id="ARBA00001936"/>
    </source>
</evidence>
<dbReference type="GO" id="GO:0046872">
    <property type="term" value="F:metal ion binding"/>
    <property type="evidence" value="ECO:0007669"/>
    <property type="project" value="UniProtKB-KW"/>
</dbReference>
<dbReference type="PROSITE" id="PS51462">
    <property type="entry name" value="NUDIX"/>
    <property type="match status" value="1"/>
</dbReference>
<dbReference type="STRING" id="1122930.SAMN02745168_2443"/>
<keyword evidence="4" id="KW-0378">Hydrolase</keyword>
<name>A0A1W2BXE8_9FIRM</name>
<dbReference type="CDD" id="cd03426">
    <property type="entry name" value="NUDIX_CoAse_Nudt7"/>
    <property type="match status" value="1"/>
</dbReference>
<dbReference type="Pfam" id="PF00293">
    <property type="entry name" value="NUDIX"/>
    <property type="match status" value="1"/>
</dbReference>
<keyword evidence="9" id="KW-1185">Reference proteome</keyword>
<evidence type="ECO:0000256" key="3">
    <source>
        <dbReference type="ARBA" id="ARBA00022723"/>
    </source>
</evidence>
<evidence type="ECO:0000256" key="4">
    <source>
        <dbReference type="ARBA" id="ARBA00022801"/>
    </source>
</evidence>
<dbReference type="OrthoDB" id="9802805at2"/>
<dbReference type="InterPro" id="IPR000086">
    <property type="entry name" value="NUDIX_hydrolase_dom"/>
</dbReference>
<evidence type="ECO:0000256" key="6">
    <source>
        <dbReference type="ARBA" id="ARBA00023211"/>
    </source>
</evidence>
<gene>
    <name evidence="8" type="ORF">SAMN02745168_2443</name>
</gene>
<dbReference type="GO" id="GO:0010945">
    <property type="term" value="F:coenzyme A diphosphatase activity"/>
    <property type="evidence" value="ECO:0007669"/>
    <property type="project" value="InterPro"/>
</dbReference>
<organism evidence="8 9">
    <name type="scientific">Papillibacter cinnamivorans DSM 12816</name>
    <dbReference type="NCBI Taxonomy" id="1122930"/>
    <lineage>
        <taxon>Bacteria</taxon>
        <taxon>Bacillati</taxon>
        <taxon>Bacillota</taxon>
        <taxon>Clostridia</taxon>
        <taxon>Eubacteriales</taxon>
        <taxon>Oscillospiraceae</taxon>
        <taxon>Papillibacter</taxon>
    </lineage>
</organism>